<feature type="transmembrane region" description="Helical" evidence="1">
    <location>
        <begin position="121"/>
        <end position="139"/>
    </location>
</feature>
<organism evidence="2 3">
    <name type="scientific">Prevotella multiformis DSM 16608</name>
    <dbReference type="NCBI Taxonomy" id="888743"/>
    <lineage>
        <taxon>Bacteria</taxon>
        <taxon>Pseudomonadati</taxon>
        <taxon>Bacteroidota</taxon>
        <taxon>Bacteroidia</taxon>
        <taxon>Bacteroidales</taxon>
        <taxon>Prevotellaceae</taxon>
        <taxon>Prevotella</taxon>
    </lineage>
</organism>
<evidence type="ECO:0000313" key="2">
    <source>
        <dbReference type="EMBL" id="EGC20877.1"/>
    </source>
</evidence>
<sequence length="151" mass="16877">MATCNETLSEEITDVNKVLDTLDPEQRTIIVKAFMAMETERTFRGPLPAPEDFRAYGEVIPNAPERILSMTEQQALHRIHTEESIVKSGIVESRRGQWMGYSIVLILIGISTLLASYGHDWVAGAMMTAAIGLSVIFVLRQNPREKETEGE</sequence>
<feature type="transmembrane region" description="Helical" evidence="1">
    <location>
        <begin position="98"/>
        <end position="115"/>
    </location>
</feature>
<accession>F0F4S5</accession>
<dbReference type="InterPro" id="IPR019284">
    <property type="entry name" value="RP532"/>
</dbReference>
<dbReference type="EMBL" id="AEWX01000006">
    <property type="protein sequence ID" value="EGC20877.1"/>
    <property type="molecule type" value="Genomic_DNA"/>
</dbReference>
<dbReference type="AlphaFoldDB" id="F0F4S5"/>
<proteinExistence type="predicted"/>
<evidence type="ECO:0000313" key="3">
    <source>
        <dbReference type="Proteomes" id="UP000005697"/>
    </source>
</evidence>
<dbReference type="HOGENOM" id="CLU_124439_1_0_10"/>
<keyword evidence="1" id="KW-0472">Membrane</keyword>
<reference evidence="2 3" key="1">
    <citation type="submission" date="2011-01" db="EMBL/GenBank/DDBJ databases">
        <authorList>
            <person name="Muzny D."/>
            <person name="Qin X."/>
            <person name="Deng J."/>
            <person name="Jiang H."/>
            <person name="Liu Y."/>
            <person name="Qu J."/>
            <person name="Song X.-Z."/>
            <person name="Zhang L."/>
            <person name="Thornton R."/>
            <person name="Coyle M."/>
            <person name="Francisco L."/>
            <person name="Jackson L."/>
            <person name="Javaid M."/>
            <person name="Korchina V."/>
            <person name="Kovar C."/>
            <person name="Mata R."/>
            <person name="Mathew T."/>
            <person name="Ngo R."/>
            <person name="Nguyen L."/>
            <person name="Nguyen N."/>
            <person name="Okwuonu G."/>
            <person name="Ongeri F."/>
            <person name="Pham C."/>
            <person name="Simmons D."/>
            <person name="Wilczek-Boney K."/>
            <person name="Hale W."/>
            <person name="Jakkamsetti A."/>
            <person name="Pham P."/>
            <person name="Ruth R."/>
            <person name="San Lucas F."/>
            <person name="Warren J."/>
            <person name="Zhang J."/>
            <person name="Zhao Z."/>
            <person name="Zhou C."/>
            <person name="Zhu D."/>
            <person name="Lee S."/>
            <person name="Bess C."/>
            <person name="Blankenburg K."/>
            <person name="Forbes L."/>
            <person name="Fu Q."/>
            <person name="Gubbala S."/>
            <person name="Hirani K."/>
            <person name="Jayaseelan J.C."/>
            <person name="Lara F."/>
            <person name="Munidasa M."/>
            <person name="Palculict T."/>
            <person name="Patil S."/>
            <person name="Pu L.-L."/>
            <person name="Saada N."/>
            <person name="Tang L."/>
            <person name="Weissenberger G."/>
            <person name="Zhu Y."/>
            <person name="Hemphill L."/>
            <person name="Shang Y."/>
            <person name="Youmans B."/>
            <person name="Ayvaz T."/>
            <person name="Ross M."/>
            <person name="Santibanez J."/>
            <person name="Aqrawi P."/>
            <person name="Gross S."/>
            <person name="Joshi V."/>
            <person name="Fowler G."/>
            <person name="Nazareth L."/>
            <person name="Reid J."/>
            <person name="Worley K."/>
            <person name="Petrosino J."/>
            <person name="Highlander S."/>
            <person name="Gibbs R."/>
        </authorList>
    </citation>
    <scope>NUCLEOTIDE SEQUENCE [LARGE SCALE GENOMIC DNA]</scope>
    <source>
        <strain evidence="2 3">DSM 16608</strain>
    </source>
</reference>
<gene>
    <name evidence="2" type="ORF">HMPREF9141_0591</name>
</gene>
<evidence type="ECO:0000256" key="1">
    <source>
        <dbReference type="SAM" id="Phobius"/>
    </source>
</evidence>
<keyword evidence="1" id="KW-1133">Transmembrane helix</keyword>
<name>F0F4S5_9BACT</name>
<evidence type="ECO:0008006" key="4">
    <source>
        <dbReference type="Google" id="ProtNLM"/>
    </source>
</evidence>
<protein>
    <recommendedName>
        <fullName evidence="4">DUF2335 domain-containing protein</fullName>
    </recommendedName>
</protein>
<keyword evidence="3" id="KW-1185">Reference proteome</keyword>
<keyword evidence="1" id="KW-0812">Transmembrane</keyword>
<dbReference type="STRING" id="888743.HMPREF9141_0591"/>
<comment type="caution">
    <text evidence="2">The sequence shown here is derived from an EMBL/GenBank/DDBJ whole genome shotgun (WGS) entry which is preliminary data.</text>
</comment>
<dbReference type="eggNOG" id="COG5346">
    <property type="taxonomic scope" value="Bacteria"/>
</dbReference>
<dbReference type="Proteomes" id="UP000005697">
    <property type="component" value="Unassembled WGS sequence"/>
</dbReference>
<dbReference type="Pfam" id="PF10097">
    <property type="entry name" value="DUF2335"/>
    <property type="match status" value="1"/>
</dbReference>